<evidence type="ECO:0000313" key="14">
    <source>
        <dbReference type="EMBL" id="KAK6169336.1"/>
    </source>
</evidence>
<organism evidence="14 15">
    <name type="scientific">Patella caerulea</name>
    <name type="common">Rayed Mediterranean limpet</name>
    <dbReference type="NCBI Taxonomy" id="87958"/>
    <lineage>
        <taxon>Eukaryota</taxon>
        <taxon>Metazoa</taxon>
        <taxon>Spiralia</taxon>
        <taxon>Lophotrochozoa</taxon>
        <taxon>Mollusca</taxon>
        <taxon>Gastropoda</taxon>
        <taxon>Patellogastropoda</taxon>
        <taxon>Patelloidea</taxon>
        <taxon>Patellidae</taxon>
        <taxon>Patella</taxon>
    </lineage>
</organism>
<evidence type="ECO:0000256" key="9">
    <source>
        <dbReference type="ARBA" id="ARBA00025378"/>
    </source>
</evidence>
<dbReference type="PANTHER" id="PTHR48418">
    <property type="entry name" value="TRNA WYBUTOSINE-SYNTHESIZING PROTEIN 3"/>
    <property type="match status" value="1"/>
</dbReference>
<name>A0AAN8G7G9_PATCE</name>
<feature type="compositionally biased region" description="Basic and acidic residues" evidence="12">
    <location>
        <begin position="205"/>
        <end position="222"/>
    </location>
</feature>
<dbReference type="Proteomes" id="UP001347796">
    <property type="component" value="Unassembled WGS sequence"/>
</dbReference>
<dbReference type="GO" id="GO:0032259">
    <property type="term" value="P:methylation"/>
    <property type="evidence" value="ECO:0007669"/>
    <property type="project" value="UniProtKB-KW"/>
</dbReference>
<evidence type="ECO:0000256" key="7">
    <source>
        <dbReference type="ARBA" id="ARBA00022691"/>
    </source>
</evidence>
<evidence type="ECO:0000256" key="12">
    <source>
        <dbReference type="SAM" id="MobiDB-lite"/>
    </source>
</evidence>
<dbReference type="EMBL" id="JAZGQO010000015">
    <property type="protein sequence ID" value="KAK6169336.1"/>
    <property type="molecule type" value="Genomic_DNA"/>
</dbReference>
<comment type="pathway">
    <text evidence="1">tRNA modification; wybutosine-tRNA(Phe) biosynthesis.</text>
</comment>
<proteinExistence type="inferred from homology"/>
<dbReference type="Pfam" id="PF02676">
    <property type="entry name" value="TYW3"/>
    <property type="match status" value="1"/>
</dbReference>
<gene>
    <name evidence="14" type="ORF">SNE40_020410</name>
</gene>
<evidence type="ECO:0000256" key="10">
    <source>
        <dbReference type="ARBA" id="ARBA00030554"/>
    </source>
</evidence>
<keyword evidence="15" id="KW-1185">Reference proteome</keyword>
<dbReference type="SUPFAM" id="SSF111278">
    <property type="entry name" value="SSo0622-like"/>
    <property type="match status" value="1"/>
</dbReference>
<evidence type="ECO:0000259" key="13">
    <source>
        <dbReference type="Pfam" id="PF02676"/>
    </source>
</evidence>
<evidence type="ECO:0000256" key="4">
    <source>
        <dbReference type="ARBA" id="ARBA00016536"/>
    </source>
</evidence>
<accession>A0AAN8G7G9</accession>
<dbReference type="Gene3D" id="3.30.1960.10">
    <property type="entry name" value="tRNA wybutosine-synthesizing-like"/>
    <property type="match status" value="1"/>
</dbReference>
<dbReference type="InterPro" id="IPR003827">
    <property type="entry name" value="tRNA_yW-synthesising"/>
</dbReference>
<feature type="region of interest" description="Disordered" evidence="12">
    <location>
        <begin position="205"/>
        <end position="233"/>
    </location>
</feature>
<keyword evidence="5" id="KW-0489">Methyltransferase</keyword>
<evidence type="ECO:0000256" key="5">
    <source>
        <dbReference type="ARBA" id="ARBA00022603"/>
    </source>
</evidence>
<dbReference type="PANTHER" id="PTHR48418:SF1">
    <property type="entry name" value="TRNA WYBUTOSINE-SYNTHESIZING PROTEIN 3"/>
    <property type="match status" value="1"/>
</dbReference>
<comment type="catalytic activity">
    <reaction evidence="11">
        <text>4-demethyl-7-[(3S)-3-amino-3-carboxypropyl]wyosine(37) in tRNA(Phe) + S-adenosyl-L-methionine = 7-[(3S)-3-amino-3-carboxypropyl]wyosine(37) in tRNA(Phe) + S-adenosyl-L-homocysteine + H(+)</text>
        <dbReference type="Rhea" id="RHEA:36635"/>
        <dbReference type="Rhea" id="RHEA-COMP:10378"/>
        <dbReference type="Rhea" id="RHEA-COMP:10379"/>
        <dbReference type="ChEBI" id="CHEBI:15378"/>
        <dbReference type="ChEBI" id="CHEBI:57856"/>
        <dbReference type="ChEBI" id="CHEBI:59789"/>
        <dbReference type="ChEBI" id="CHEBI:73543"/>
        <dbReference type="ChEBI" id="CHEBI:73550"/>
        <dbReference type="EC" id="2.1.1.282"/>
    </reaction>
</comment>
<dbReference type="GO" id="GO:0008033">
    <property type="term" value="P:tRNA processing"/>
    <property type="evidence" value="ECO:0007669"/>
    <property type="project" value="UniProtKB-KW"/>
</dbReference>
<comment type="caution">
    <text evidence="14">The sequence shown here is derived from an EMBL/GenBank/DDBJ whole genome shotgun (WGS) entry which is preliminary data.</text>
</comment>
<evidence type="ECO:0000256" key="11">
    <source>
        <dbReference type="ARBA" id="ARBA00049202"/>
    </source>
</evidence>
<feature type="domain" description="tRNA wybutosine-synthesizing protein" evidence="13">
    <location>
        <begin position="12"/>
        <end position="190"/>
    </location>
</feature>
<dbReference type="GO" id="GO:0008168">
    <property type="term" value="F:methyltransferase activity"/>
    <property type="evidence" value="ECO:0007669"/>
    <property type="project" value="UniProtKB-KW"/>
</dbReference>
<dbReference type="AlphaFoldDB" id="A0AAN8G7G9"/>
<keyword evidence="8" id="KW-0819">tRNA processing</keyword>
<comment type="similarity">
    <text evidence="2">Belongs to the TYW3 family.</text>
</comment>
<reference evidence="14 15" key="1">
    <citation type="submission" date="2024-01" db="EMBL/GenBank/DDBJ databases">
        <title>The genome of the rayed Mediterranean limpet Patella caerulea (Linnaeus, 1758).</title>
        <authorList>
            <person name="Anh-Thu Weber A."/>
            <person name="Halstead-Nussloch G."/>
        </authorList>
    </citation>
    <scope>NUCLEOTIDE SEQUENCE [LARGE SCALE GENOMIC DNA]</scope>
    <source>
        <strain evidence="14">AATW-2023a</strain>
        <tissue evidence="14">Whole specimen</tissue>
    </source>
</reference>
<keyword evidence="7" id="KW-0949">S-adenosyl-L-methionine</keyword>
<keyword evidence="6" id="KW-0808">Transferase</keyword>
<evidence type="ECO:0000256" key="2">
    <source>
        <dbReference type="ARBA" id="ARBA00008569"/>
    </source>
</evidence>
<dbReference type="FunFam" id="3.30.1960.10:FF:000001">
    <property type="entry name" value="tRNA wybutosine-synthesizing protein 3 homolog"/>
    <property type="match status" value="1"/>
</dbReference>
<dbReference type="InterPro" id="IPR036602">
    <property type="entry name" value="tRNA_yW-synthesising-like_sf"/>
</dbReference>
<evidence type="ECO:0000256" key="6">
    <source>
        <dbReference type="ARBA" id="ARBA00022679"/>
    </source>
</evidence>
<evidence type="ECO:0000256" key="3">
    <source>
        <dbReference type="ARBA" id="ARBA00012750"/>
    </source>
</evidence>
<evidence type="ECO:0000313" key="15">
    <source>
        <dbReference type="Proteomes" id="UP001347796"/>
    </source>
</evidence>
<evidence type="ECO:0000256" key="1">
    <source>
        <dbReference type="ARBA" id="ARBA00004797"/>
    </source>
</evidence>
<protein>
    <recommendedName>
        <fullName evidence="4">tRNA wybutosine-synthesizing protein 3 homolog</fullName>
        <ecNumber evidence="3">2.1.1.282</ecNumber>
    </recommendedName>
    <alternativeName>
        <fullName evidence="10">tRNA(Phe) 7-((3-amino-3-carboxypropyl)-4-demethylwyosine(37)-N(4))-methyltransferase</fullName>
    </alternativeName>
</protein>
<sequence length="245" mass="27859">MCDNNSLFQKQKELCLSGIDWSRKGSVDGPITEVVEFINGSENYFTTSSCSGRIMVFENSNDVVQKKGCKWLYTTHESATGELVMDSIRNATGNAVFKFEPFVLHVQCKLLEHAQKLHSVAVASGFRNSGITVGTKGKIITAVRSTHSMEVPLSDNGNILVSDQYIDFLVKCANEKLEENFNRIERFFTNYKDMINSPDKQLEKELKKQQKKQLKQEQDRLKQKTGLDTQDVDDDNLNFFCFDET</sequence>
<evidence type="ECO:0000256" key="8">
    <source>
        <dbReference type="ARBA" id="ARBA00022694"/>
    </source>
</evidence>
<comment type="function">
    <text evidence="9">Probable S-adenosyl-L-methionine-dependent methyltransferase that acts as a component of the wybutosine biosynthesis pathway. Wybutosine is a hyper modified guanosine with a tricyclic base found at the 3'-position adjacent to the anticodon of eukaryotic phenylalanine tRNA.</text>
</comment>
<dbReference type="EC" id="2.1.1.282" evidence="3"/>